<feature type="compositionally biased region" description="Basic and acidic residues" evidence="1">
    <location>
        <begin position="37"/>
        <end position="46"/>
    </location>
</feature>
<protein>
    <submittedName>
        <fullName evidence="2">2034_t:CDS:1</fullName>
    </submittedName>
</protein>
<dbReference type="OrthoDB" id="2409617at2759"/>
<dbReference type="EMBL" id="CAJVPY010043488">
    <property type="protein sequence ID" value="CAG8808203.1"/>
    <property type="molecule type" value="Genomic_DNA"/>
</dbReference>
<evidence type="ECO:0000313" key="3">
    <source>
        <dbReference type="Proteomes" id="UP000789405"/>
    </source>
</evidence>
<feature type="non-terminal residue" evidence="2">
    <location>
        <position position="1"/>
    </location>
</feature>
<gene>
    <name evidence="2" type="ORF">DERYTH_LOCUS24830</name>
</gene>
<dbReference type="AlphaFoldDB" id="A0A9N9K4J9"/>
<accession>A0A9N9K4J9</accession>
<feature type="non-terminal residue" evidence="2">
    <location>
        <position position="71"/>
    </location>
</feature>
<dbReference type="Proteomes" id="UP000789405">
    <property type="component" value="Unassembled WGS sequence"/>
</dbReference>
<evidence type="ECO:0000313" key="2">
    <source>
        <dbReference type="EMBL" id="CAG8808203.1"/>
    </source>
</evidence>
<comment type="caution">
    <text evidence="2">The sequence shown here is derived from an EMBL/GenBank/DDBJ whole genome shotgun (WGS) entry which is preliminary data.</text>
</comment>
<feature type="compositionally biased region" description="Basic and acidic residues" evidence="1">
    <location>
        <begin position="53"/>
        <end position="71"/>
    </location>
</feature>
<proteinExistence type="predicted"/>
<feature type="region of interest" description="Disordered" evidence="1">
    <location>
        <begin position="33"/>
        <end position="71"/>
    </location>
</feature>
<reference evidence="2" key="1">
    <citation type="submission" date="2021-06" db="EMBL/GenBank/DDBJ databases">
        <authorList>
            <person name="Kallberg Y."/>
            <person name="Tangrot J."/>
            <person name="Rosling A."/>
        </authorList>
    </citation>
    <scope>NUCLEOTIDE SEQUENCE</scope>
    <source>
        <strain evidence="2">MA453B</strain>
    </source>
</reference>
<sequence>LTKNRSQNLISDISISPEQNHVNEKEKYKEISVTSLHNDRQNEKYQEISITSLRDDRQNETKEPDEIEPIK</sequence>
<organism evidence="2 3">
    <name type="scientific">Dentiscutata erythropus</name>
    <dbReference type="NCBI Taxonomy" id="1348616"/>
    <lineage>
        <taxon>Eukaryota</taxon>
        <taxon>Fungi</taxon>
        <taxon>Fungi incertae sedis</taxon>
        <taxon>Mucoromycota</taxon>
        <taxon>Glomeromycotina</taxon>
        <taxon>Glomeromycetes</taxon>
        <taxon>Diversisporales</taxon>
        <taxon>Gigasporaceae</taxon>
        <taxon>Dentiscutata</taxon>
    </lineage>
</organism>
<keyword evidence="3" id="KW-1185">Reference proteome</keyword>
<evidence type="ECO:0000256" key="1">
    <source>
        <dbReference type="SAM" id="MobiDB-lite"/>
    </source>
</evidence>
<name>A0A9N9K4J9_9GLOM</name>